<dbReference type="EMBL" id="JANRMS010003678">
    <property type="protein sequence ID" value="KAJ3516357.1"/>
    <property type="molecule type" value="Genomic_DNA"/>
</dbReference>
<protein>
    <submittedName>
        <fullName evidence="1">Uncharacterized protein</fullName>
    </submittedName>
</protein>
<keyword evidence="2" id="KW-1185">Reference proteome</keyword>
<sequence>MESLSWEEPIVEGVVLSLSETAPFTGIGDSWLDNIPSMGTSDESLSFNDNEWTNPITPLDASSLDPTINGSGVGFQLPGDLNAFEGSPLKSKRVTAKRLTLEFPKLSPSDEEILTSEAFSHVPDVSEGAYKRITDFYLDQYGWTETGELDNFPKCVQATLWDLPASFNVWELDRPLPSSASLWRCEDAASWQAQEPRPSLASLFEDRSLNLNMMQTLDSPARLVVLATFFVMEKTQHSVSSWAFKARPGFVKDSDNIAAALDIEFEKLGCLSDGEDESAPSGRTLRKTYHLAFILRKVPLRILGMSLGYKATSQSAEMARAQLSRYFNNEAKDAREILLHAATLFRIIREQTMITFLDPFWLLIASTYIQAYIRGADLTAHNMQRDSSSRFYQPIRVDYNMSDTIRTRWIQSGIPHKMHITGVGILGSKESVRILVNETIKILTSKAGWPNISSPIAHSFDMIVSREEGEWKGEGIDPCTSRHFRQVG</sequence>
<gene>
    <name evidence="1" type="ORF">NM208_g14854</name>
</gene>
<comment type="caution">
    <text evidence="1">The sequence shown here is derived from an EMBL/GenBank/DDBJ whole genome shotgun (WGS) entry which is preliminary data.</text>
</comment>
<proteinExistence type="predicted"/>
<evidence type="ECO:0000313" key="2">
    <source>
        <dbReference type="Proteomes" id="UP001148629"/>
    </source>
</evidence>
<name>A0ACC1RGK0_9HYPO</name>
<organism evidence="1 2">
    <name type="scientific">Fusarium decemcellulare</name>
    <dbReference type="NCBI Taxonomy" id="57161"/>
    <lineage>
        <taxon>Eukaryota</taxon>
        <taxon>Fungi</taxon>
        <taxon>Dikarya</taxon>
        <taxon>Ascomycota</taxon>
        <taxon>Pezizomycotina</taxon>
        <taxon>Sordariomycetes</taxon>
        <taxon>Hypocreomycetidae</taxon>
        <taxon>Hypocreales</taxon>
        <taxon>Nectriaceae</taxon>
        <taxon>Fusarium</taxon>
        <taxon>Fusarium decemcellulare species complex</taxon>
    </lineage>
</organism>
<dbReference type="Proteomes" id="UP001148629">
    <property type="component" value="Unassembled WGS sequence"/>
</dbReference>
<accession>A0ACC1RGK0</accession>
<evidence type="ECO:0000313" key="1">
    <source>
        <dbReference type="EMBL" id="KAJ3516357.1"/>
    </source>
</evidence>
<reference evidence="1" key="1">
    <citation type="submission" date="2022-08" db="EMBL/GenBank/DDBJ databases">
        <title>Genome Sequence of Fusarium decemcellulare.</title>
        <authorList>
            <person name="Buettner E."/>
        </authorList>
    </citation>
    <scope>NUCLEOTIDE SEQUENCE</scope>
    <source>
        <strain evidence="1">Babe19</strain>
    </source>
</reference>